<dbReference type="Gene3D" id="1.10.1220.10">
    <property type="entry name" value="Met repressor-like"/>
    <property type="match status" value="1"/>
</dbReference>
<accession>A0A3G1A6M4</accession>
<dbReference type="EMBL" id="CP007493">
    <property type="protein sequence ID" value="AJB42589.1"/>
    <property type="molecule type" value="Genomic_DNA"/>
</dbReference>
<organism evidence="2 3">
    <name type="scientific">Thermofilum adornatum 1505</name>
    <dbReference type="NCBI Taxonomy" id="697581"/>
    <lineage>
        <taxon>Archaea</taxon>
        <taxon>Thermoproteota</taxon>
        <taxon>Thermoprotei</taxon>
        <taxon>Thermofilales</taxon>
        <taxon>Thermofilaceae</taxon>
        <taxon>Thermofilum</taxon>
    </lineage>
</organism>
<evidence type="ECO:0000313" key="2">
    <source>
        <dbReference type="EMBL" id="AJB42589.1"/>
    </source>
</evidence>
<name>A0A3G1A6M4_9CREN</name>
<proteinExistence type="predicted"/>
<keyword evidence="2" id="KW-0238">DNA-binding</keyword>
<feature type="domain" description="Ribbon-helix-helix protein CopG" evidence="1">
    <location>
        <begin position="28"/>
        <end position="63"/>
    </location>
</feature>
<dbReference type="InterPro" id="IPR013321">
    <property type="entry name" value="Arc_rbn_hlx_hlx"/>
</dbReference>
<evidence type="ECO:0000259" key="1">
    <source>
        <dbReference type="Pfam" id="PF01402"/>
    </source>
</evidence>
<dbReference type="KEGG" id="tcb:TCARB_1547"/>
<evidence type="ECO:0000313" key="3">
    <source>
        <dbReference type="Proteomes" id="UP000266720"/>
    </source>
</evidence>
<dbReference type="AlphaFoldDB" id="A0A3G1A6M4"/>
<reference evidence="3" key="1">
    <citation type="book" date="2010" name="EXTREMOPHILES" publisher="0:0-0">
        <title>Complete genome sequences of ten hyperthermophilic archaea reveal their metabolic capabilities and possible ecological roles.</title>
        <editorList>
            <person name="?"/>
        </editorList>
        <authorList>
            <person name="Ravin N.V."/>
            <person name="Mardanov A.V."/>
            <person name="Bonch-Osmolovskaya E.A."/>
            <person name="Skryabin K.G."/>
        </authorList>
    </citation>
    <scope>NUCLEOTIDE SEQUENCE [LARGE SCALE GENOMIC DNA]</scope>
    <source>
        <strain evidence="3">1505</strain>
    </source>
</reference>
<dbReference type="InterPro" id="IPR002145">
    <property type="entry name" value="CopG"/>
</dbReference>
<dbReference type="Proteomes" id="UP000266720">
    <property type="component" value="Chromosome"/>
</dbReference>
<dbReference type="InterPro" id="IPR010985">
    <property type="entry name" value="Ribbon_hlx_hlx"/>
</dbReference>
<dbReference type="SUPFAM" id="SSF47598">
    <property type="entry name" value="Ribbon-helix-helix"/>
    <property type="match status" value="1"/>
</dbReference>
<dbReference type="CDD" id="cd22231">
    <property type="entry name" value="RHH_NikR_HicB-like"/>
    <property type="match status" value="1"/>
</dbReference>
<protein>
    <submittedName>
        <fullName evidence="2">CopG domain protein DNA-binding domain protein</fullName>
    </submittedName>
</protein>
<gene>
    <name evidence="2" type="ORF">TCARB_1547</name>
</gene>
<dbReference type="Pfam" id="PF01402">
    <property type="entry name" value="RHH_1"/>
    <property type="match status" value="1"/>
</dbReference>
<dbReference type="GO" id="GO:0006355">
    <property type="term" value="P:regulation of DNA-templated transcription"/>
    <property type="evidence" value="ECO:0007669"/>
    <property type="project" value="InterPro"/>
</dbReference>
<dbReference type="GO" id="GO:0003677">
    <property type="term" value="F:DNA binding"/>
    <property type="evidence" value="ECO:0007669"/>
    <property type="project" value="UniProtKB-KW"/>
</dbReference>
<sequence>MLFGAVLVGKIFYMYTSMYTCGFKGCPVRLGEDELKKIDVLVKYGVFRSRSEAIRELVRLGVKLAYVSEVLEAVERLFELEKVEGRIPVELGGATRQLLEERER</sequence>